<feature type="domain" description="SAM" evidence="1">
    <location>
        <begin position="58"/>
        <end position="124"/>
    </location>
</feature>
<evidence type="ECO:0000259" key="1">
    <source>
        <dbReference type="PROSITE" id="PS50105"/>
    </source>
</evidence>
<accession>A0A401PL64</accession>
<dbReference type="PROSITE" id="PS50105">
    <property type="entry name" value="SAM_DOMAIN"/>
    <property type="match status" value="1"/>
</dbReference>
<dbReference type="Gene3D" id="1.10.150.50">
    <property type="entry name" value="Transcription Factor, Ets-1"/>
    <property type="match status" value="1"/>
</dbReference>
<dbReference type="GO" id="GO:0007169">
    <property type="term" value="P:cell surface receptor protein tyrosine kinase signaling pathway"/>
    <property type="evidence" value="ECO:0007669"/>
    <property type="project" value="TreeGrafter"/>
</dbReference>
<dbReference type="PANTHER" id="PTHR20843">
    <property type="entry name" value="STERILE ALPHA MOTIF DOMAIN CONTAINING PROTEIN 10"/>
    <property type="match status" value="1"/>
</dbReference>
<dbReference type="GO" id="GO:0009898">
    <property type="term" value="C:cytoplasmic side of plasma membrane"/>
    <property type="evidence" value="ECO:0007669"/>
    <property type="project" value="TreeGrafter"/>
</dbReference>
<dbReference type="AlphaFoldDB" id="A0A401PL64"/>
<sequence>MDCEDAPEPQFESCQTKPVHHHLQPLPLDHSGIQLELEECKIRVVKNTSVHNKPVSLWTEDEVCEWIRSQYPEHGSIFVEALSEHAISGRALLRLTAGKLEQMGIAHESHCQSLLKEIQQLRIQDDVESLTAAFADEH</sequence>
<dbReference type="InterPro" id="IPR013761">
    <property type="entry name" value="SAM/pointed_sf"/>
</dbReference>
<dbReference type="InterPro" id="IPR052268">
    <property type="entry name" value="SAM_domain-containing_protein"/>
</dbReference>
<dbReference type="SUPFAM" id="SSF47769">
    <property type="entry name" value="SAM/Pointed domain"/>
    <property type="match status" value="1"/>
</dbReference>
<keyword evidence="3" id="KW-1185">Reference proteome</keyword>
<reference evidence="2 3" key="1">
    <citation type="journal article" date="2018" name="Nat. Ecol. Evol.">
        <title>Shark genomes provide insights into elasmobranch evolution and the origin of vertebrates.</title>
        <authorList>
            <person name="Hara Y"/>
            <person name="Yamaguchi K"/>
            <person name="Onimaru K"/>
            <person name="Kadota M"/>
            <person name="Koyanagi M"/>
            <person name="Keeley SD"/>
            <person name="Tatsumi K"/>
            <person name="Tanaka K"/>
            <person name="Motone F"/>
            <person name="Kageyama Y"/>
            <person name="Nozu R"/>
            <person name="Adachi N"/>
            <person name="Nishimura O"/>
            <person name="Nakagawa R"/>
            <person name="Tanegashima C"/>
            <person name="Kiyatake I"/>
            <person name="Matsumoto R"/>
            <person name="Murakumo K"/>
            <person name="Nishida K"/>
            <person name="Terakita A"/>
            <person name="Kuratani S"/>
            <person name="Sato K"/>
            <person name="Hyodo S Kuraku.S."/>
        </authorList>
    </citation>
    <scope>NUCLEOTIDE SEQUENCE [LARGE SCALE GENOMIC DNA]</scope>
</reference>
<organism evidence="2 3">
    <name type="scientific">Scyliorhinus torazame</name>
    <name type="common">Cloudy catshark</name>
    <name type="synonym">Catulus torazame</name>
    <dbReference type="NCBI Taxonomy" id="75743"/>
    <lineage>
        <taxon>Eukaryota</taxon>
        <taxon>Metazoa</taxon>
        <taxon>Chordata</taxon>
        <taxon>Craniata</taxon>
        <taxon>Vertebrata</taxon>
        <taxon>Chondrichthyes</taxon>
        <taxon>Elasmobranchii</taxon>
        <taxon>Galeomorphii</taxon>
        <taxon>Galeoidea</taxon>
        <taxon>Carcharhiniformes</taxon>
        <taxon>Scyliorhinidae</taxon>
        <taxon>Scyliorhinus</taxon>
    </lineage>
</organism>
<evidence type="ECO:0000313" key="3">
    <source>
        <dbReference type="Proteomes" id="UP000288216"/>
    </source>
</evidence>
<dbReference type="PANTHER" id="PTHR20843:SF0">
    <property type="entry name" value="PROTEIN AVEUGLE"/>
    <property type="match status" value="1"/>
</dbReference>
<dbReference type="SMART" id="SM00454">
    <property type="entry name" value="SAM"/>
    <property type="match status" value="1"/>
</dbReference>
<comment type="caution">
    <text evidence="2">The sequence shown here is derived from an EMBL/GenBank/DDBJ whole genome shotgun (WGS) entry which is preliminary data.</text>
</comment>
<dbReference type="Proteomes" id="UP000288216">
    <property type="component" value="Unassembled WGS sequence"/>
</dbReference>
<gene>
    <name evidence="2" type="ORF">scyTo_0002913</name>
</gene>
<dbReference type="InterPro" id="IPR001660">
    <property type="entry name" value="SAM"/>
</dbReference>
<dbReference type="OrthoDB" id="434324at2759"/>
<protein>
    <recommendedName>
        <fullName evidence="1">SAM domain-containing protein</fullName>
    </recommendedName>
</protein>
<dbReference type="EMBL" id="BFAA01000758">
    <property type="protein sequence ID" value="GCB73831.1"/>
    <property type="molecule type" value="Genomic_DNA"/>
</dbReference>
<dbReference type="Pfam" id="PF07647">
    <property type="entry name" value="SAM_2"/>
    <property type="match status" value="1"/>
</dbReference>
<evidence type="ECO:0000313" key="2">
    <source>
        <dbReference type="EMBL" id="GCB73831.1"/>
    </source>
</evidence>
<name>A0A401PL64_SCYTO</name>
<dbReference type="OMA" id="IAHESHC"/>
<proteinExistence type="predicted"/>